<sequence>MYISQYLPPDHGNSFKMLDSGPKGPRFKSTHCQCGDYRTKNTQLELSLSLLDDSPANYINSIFCYIRQMAALQLLQQRSCHNSKSMTLFIAQNLHVTAHTQMGSSNLRICTQHMEAPLSLSWYSDNIKQAGGFSCSAAPSYSDVYKSVSTSGRGGGFLLSSG</sequence>
<evidence type="ECO:0000313" key="1">
    <source>
        <dbReference type="EMBL" id="GBL85280.1"/>
    </source>
</evidence>
<dbReference type="Proteomes" id="UP000499080">
    <property type="component" value="Unassembled WGS sequence"/>
</dbReference>
<evidence type="ECO:0000313" key="2">
    <source>
        <dbReference type="Proteomes" id="UP000499080"/>
    </source>
</evidence>
<proteinExistence type="predicted"/>
<gene>
    <name evidence="1" type="ORF">AVEN_222745_1</name>
</gene>
<protein>
    <submittedName>
        <fullName evidence="1">Uncharacterized protein</fullName>
    </submittedName>
</protein>
<name>A0A4Y2AZI5_ARAVE</name>
<dbReference type="EMBL" id="BGPR01000042">
    <property type="protein sequence ID" value="GBL85280.1"/>
    <property type="molecule type" value="Genomic_DNA"/>
</dbReference>
<organism evidence="1 2">
    <name type="scientific">Araneus ventricosus</name>
    <name type="common">Orbweaver spider</name>
    <name type="synonym">Epeira ventricosa</name>
    <dbReference type="NCBI Taxonomy" id="182803"/>
    <lineage>
        <taxon>Eukaryota</taxon>
        <taxon>Metazoa</taxon>
        <taxon>Ecdysozoa</taxon>
        <taxon>Arthropoda</taxon>
        <taxon>Chelicerata</taxon>
        <taxon>Arachnida</taxon>
        <taxon>Araneae</taxon>
        <taxon>Araneomorphae</taxon>
        <taxon>Entelegynae</taxon>
        <taxon>Araneoidea</taxon>
        <taxon>Araneidae</taxon>
        <taxon>Araneus</taxon>
    </lineage>
</organism>
<reference evidence="1 2" key="1">
    <citation type="journal article" date="2019" name="Sci. Rep.">
        <title>Orb-weaving spider Araneus ventricosus genome elucidates the spidroin gene catalogue.</title>
        <authorList>
            <person name="Kono N."/>
            <person name="Nakamura H."/>
            <person name="Ohtoshi R."/>
            <person name="Moran D.A.P."/>
            <person name="Shinohara A."/>
            <person name="Yoshida Y."/>
            <person name="Fujiwara M."/>
            <person name="Mori M."/>
            <person name="Tomita M."/>
            <person name="Arakawa K."/>
        </authorList>
    </citation>
    <scope>NUCLEOTIDE SEQUENCE [LARGE SCALE GENOMIC DNA]</scope>
</reference>
<dbReference type="AlphaFoldDB" id="A0A4Y2AZI5"/>
<comment type="caution">
    <text evidence="1">The sequence shown here is derived from an EMBL/GenBank/DDBJ whole genome shotgun (WGS) entry which is preliminary data.</text>
</comment>
<keyword evidence="2" id="KW-1185">Reference proteome</keyword>
<accession>A0A4Y2AZI5</accession>